<evidence type="ECO:0000313" key="1">
    <source>
        <dbReference type="EMBL" id="SNR89344.1"/>
    </source>
</evidence>
<gene>
    <name evidence="1" type="ORF">SAMN06265376_10479</name>
</gene>
<dbReference type="AlphaFoldDB" id="A0A239A2W0"/>
<organism evidence="1 2">
    <name type="scientific">Dokdonia pacifica</name>
    <dbReference type="NCBI Taxonomy" id="1627892"/>
    <lineage>
        <taxon>Bacteria</taxon>
        <taxon>Pseudomonadati</taxon>
        <taxon>Bacteroidota</taxon>
        <taxon>Flavobacteriia</taxon>
        <taxon>Flavobacteriales</taxon>
        <taxon>Flavobacteriaceae</taxon>
        <taxon>Dokdonia</taxon>
    </lineage>
</organism>
<evidence type="ECO:0000313" key="2">
    <source>
        <dbReference type="Proteomes" id="UP000198379"/>
    </source>
</evidence>
<dbReference type="EMBL" id="FZNY01000004">
    <property type="protein sequence ID" value="SNR89344.1"/>
    <property type="molecule type" value="Genomic_DNA"/>
</dbReference>
<keyword evidence="2" id="KW-1185">Reference proteome</keyword>
<name>A0A239A2W0_9FLAO</name>
<protein>
    <submittedName>
        <fullName evidence="1">Uncharacterized protein</fullName>
    </submittedName>
</protein>
<proteinExistence type="predicted"/>
<accession>A0A239A2W0</accession>
<dbReference type="Proteomes" id="UP000198379">
    <property type="component" value="Unassembled WGS sequence"/>
</dbReference>
<sequence length="68" mass="7347">MLKNILNIKGIESIKKEDQKNINGGIGLCIDQNCPAEGNFCCGGDYWGPPCVNGFVNLVCSNNVWIAC</sequence>
<reference evidence="1 2" key="1">
    <citation type="submission" date="2017-06" db="EMBL/GenBank/DDBJ databases">
        <authorList>
            <person name="Kim H.J."/>
            <person name="Triplett B.A."/>
        </authorList>
    </citation>
    <scope>NUCLEOTIDE SEQUENCE [LARGE SCALE GENOMIC DNA]</scope>
    <source>
        <strain evidence="1 2">DSM 25597</strain>
    </source>
</reference>